<dbReference type="InterPro" id="IPR036397">
    <property type="entry name" value="RNaseH_sf"/>
</dbReference>
<protein>
    <submittedName>
        <fullName evidence="1">Uncharacterized protein</fullName>
    </submittedName>
</protein>
<gene>
    <name evidence="1" type="ORF">MNOR_LOCUS38639</name>
</gene>
<sequence length="177" mass="20344">VKYYTNSKGEIKSKKGPYRKLNLFLDAQGIIRCMDRLNNLLEPKIKNYPILVHGKHPFTESFIRYKHPHSNCASKQYMLHKVRQEVHEPSLTVTVNKVFRECNACRVLRARPYTSPPPPAPPLPQARLASERPFTVCGVDYSGPHKVKHGRGTRKVWIALFTCMVSRAVYLEIAPDF</sequence>
<evidence type="ECO:0000313" key="1">
    <source>
        <dbReference type="EMBL" id="CAL4214760.1"/>
    </source>
</evidence>
<dbReference type="EMBL" id="CAXKWB010090199">
    <property type="protein sequence ID" value="CAL4214760.1"/>
    <property type="molecule type" value="Genomic_DNA"/>
</dbReference>
<keyword evidence="2" id="KW-1185">Reference proteome</keyword>
<dbReference type="GO" id="GO:0003676">
    <property type="term" value="F:nucleic acid binding"/>
    <property type="evidence" value="ECO:0007669"/>
    <property type="project" value="InterPro"/>
</dbReference>
<evidence type="ECO:0000313" key="2">
    <source>
        <dbReference type="Proteomes" id="UP001497623"/>
    </source>
</evidence>
<dbReference type="AlphaFoldDB" id="A0AAV2SPA8"/>
<comment type="caution">
    <text evidence="1">The sequence shown here is derived from an EMBL/GenBank/DDBJ whole genome shotgun (WGS) entry which is preliminary data.</text>
</comment>
<name>A0AAV2SPA8_MEGNR</name>
<accession>A0AAV2SPA8</accession>
<reference evidence="1 2" key="1">
    <citation type="submission" date="2024-05" db="EMBL/GenBank/DDBJ databases">
        <authorList>
            <person name="Wallberg A."/>
        </authorList>
    </citation>
    <scope>NUCLEOTIDE SEQUENCE [LARGE SCALE GENOMIC DNA]</scope>
</reference>
<organism evidence="1 2">
    <name type="scientific">Meganyctiphanes norvegica</name>
    <name type="common">Northern krill</name>
    <name type="synonym">Thysanopoda norvegica</name>
    <dbReference type="NCBI Taxonomy" id="48144"/>
    <lineage>
        <taxon>Eukaryota</taxon>
        <taxon>Metazoa</taxon>
        <taxon>Ecdysozoa</taxon>
        <taxon>Arthropoda</taxon>
        <taxon>Crustacea</taxon>
        <taxon>Multicrustacea</taxon>
        <taxon>Malacostraca</taxon>
        <taxon>Eumalacostraca</taxon>
        <taxon>Eucarida</taxon>
        <taxon>Euphausiacea</taxon>
        <taxon>Euphausiidae</taxon>
        <taxon>Meganyctiphanes</taxon>
    </lineage>
</organism>
<feature type="non-terminal residue" evidence="1">
    <location>
        <position position="1"/>
    </location>
</feature>
<dbReference type="Proteomes" id="UP001497623">
    <property type="component" value="Unassembled WGS sequence"/>
</dbReference>
<dbReference type="Gene3D" id="3.30.420.10">
    <property type="entry name" value="Ribonuclease H-like superfamily/Ribonuclease H"/>
    <property type="match status" value="1"/>
</dbReference>
<proteinExistence type="predicted"/>
<dbReference type="PANTHER" id="PTHR47331">
    <property type="entry name" value="PHD-TYPE DOMAIN-CONTAINING PROTEIN"/>
    <property type="match status" value="1"/>
</dbReference>